<dbReference type="GO" id="GO:0000139">
    <property type="term" value="C:Golgi membrane"/>
    <property type="evidence" value="ECO:0007669"/>
    <property type="project" value="UniProtKB-SubCell"/>
</dbReference>
<feature type="compositionally biased region" description="Low complexity" evidence="10">
    <location>
        <begin position="376"/>
        <end position="385"/>
    </location>
</feature>
<dbReference type="PANTHER" id="PTHR31646:SF1">
    <property type="entry name" value="ALPHA-1,2-MANNOSYLTRANSFERASE MNN2"/>
    <property type="match status" value="1"/>
</dbReference>
<evidence type="ECO:0000256" key="9">
    <source>
        <dbReference type="ARBA" id="ARBA00023136"/>
    </source>
</evidence>
<keyword evidence="9 11" id="KW-0472">Membrane</keyword>
<dbReference type="InterPro" id="IPR029044">
    <property type="entry name" value="Nucleotide-diphossugar_trans"/>
</dbReference>
<evidence type="ECO:0000256" key="10">
    <source>
        <dbReference type="SAM" id="MobiDB-lite"/>
    </source>
</evidence>
<protein>
    <recommendedName>
        <fullName evidence="14">Glycosyltransferase family 71 protein</fullName>
    </recommendedName>
</protein>
<dbReference type="Proteomes" id="UP000094236">
    <property type="component" value="Unassembled WGS sequence"/>
</dbReference>
<dbReference type="EMBL" id="KV454014">
    <property type="protein sequence ID" value="ODV95654.1"/>
    <property type="molecule type" value="Genomic_DNA"/>
</dbReference>
<keyword evidence="4" id="KW-0808">Transferase</keyword>
<accession>A0A1E4TV87</accession>
<feature type="compositionally biased region" description="Low complexity" evidence="10">
    <location>
        <begin position="485"/>
        <end position="526"/>
    </location>
</feature>
<feature type="compositionally biased region" description="Low complexity" evidence="10">
    <location>
        <begin position="252"/>
        <end position="301"/>
    </location>
</feature>
<feature type="region of interest" description="Disordered" evidence="10">
    <location>
        <begin position="212"/>
        <end position="569"/>
    </location>
</feature>
<keyword evidence="7 11" id="KW-1133">Transmembrane helix</keyword>
<evidence type="ECO:0000256" key="11">
    <source>
        <dbReference type="SAM" id="Phobius"/>
    </source>
</evidence>
<feature type="compositionally biased region" description="Low complexity" evidence="10">
    <location>
        <begin position="541"/>
        <end position="564"/>
    </location>
</feature>
<feature type="compositionally biased region" description="Basic and acidic residues" evidence="10">
    <location>
        <begin position="318"/>
        <end position="327"/>
    </location>
</feature>
<feature type="compositionally biased region" description="Basic and acidic residues" evidence="10">
    <location>
        <begin position="241"/>
        <end position="251"/>
    </location>
</feature>
<comment type="similarity">
    <text evidence="3">Belongs to the MNN1/MNT family.</text>
</comment>
<dbReference type="GO" id="GO:0000026">
    <property type="term" value="F:alpha-1,2-mannosyltransferase activity"/>
    <property type="evidence" value="ECO:0007669"/>
    <property type="project" value="TreeGrafter"/>
</dbReference>
<evidence type="ECO:0000256" key="8">
    <source>
        <dbReference type="ARBA" id="ARBA00023034"/>
    </source>
</evidence>
<dbReference type="Pfam" id="PF11051">
    <property type="entry name" value="Mannosyl_trans3"/>
    <property type="match status" value="1"/>
</dbReference>
<evidence type="ECO:0008006" key="14">
    <source>
        <dbReference type="Google" id="ProtNLM"/>
    </source>
</evidence>
<organism evidence="12 13">
    <name type="scientific">Pachysolen tannophilus NRRL Y-2460</name>
    <dbReference type="NCBI Taxonomy" id="669874"/>
    <lineage>
        <taxon>Eukaryota</taxon>
        <taxon>Fungi</taxon>
        <taxon>Dikarya</taxon>
        <taxon>Ascomycota</taxon>
        <taxon>Saccharomycotina</taxon>
        <taxon>Pichiomycetes</taxon>
        <taxon>Pachysolenaceae</taxon>
        <taxon>Pachysolen</taxon>
    </lineage>
</organism>
<evidence type="ECO:0000256" key="6">
    <source>
        <dbReference type="ARBA" id="ARBA00022968"/>
    </source>
</evidence>
<evidence type="ECO:0000256" key="3">
    <source>
        <dbReference type="ARBA" id="ARBA00009105"/>
    </source>
</evidence>
<feature type="compositionally biased region" description="Polar residues" evidence="10">
    <location>
        <begin position="467"/>
        <end position="477"/>
    </location>
</feature>
<reference evidence="13" key="1">
    <citation type="submission" date="2016-05" db="EMBL/GenBank/DDBJ databases">
        <title>Comparative genomics of biotechnologically important yeasts.</title>
        <authorList>
            <consortium name="DOE Joint Genome Institute"/>
            <person name="Riley R."/>
            <person name="Haridas S."/>
            <person name="Wolfe K.H."/>
            <person name="Lopes M.R."/>
            <person name="Hittinger C.T."/>
            <person name="Goker M."/>
            <person name="Salamov A."/>
            <person name="Wisecaver J."/>
            <person name="Long T.M."/>
            <person name="Aerts A.L."/>
            <person name="Barry K."/>
            <person name="Choi C."/>
            <person name="Clum A."/>
            <person name="Coughlan A.Y."/>
            <person name="Deshpande S."/>
            <person name="Douglass A.P."/>
            <person name="Hanson S.J."/>
            <person name="Klenk H.-P."/>
            <person name="Labutti K."/>
            <person name="Lapidus A."/>
            <person name="Lindquist E."/>
            <person name="Lipzen A."/>
            <person name="Meier-Kolthoff J.P."/>
            <person name="Ohm R.A."/>
            <person name="Otillar R.P."/>
            <person name="Pangilinan J."/>
            <person name="Peng Y."/>
            <person name="Rokas A."/>
            <person name="Rosa C.A."/>
            <person name="Scheuner C."/>
            <person name="Sibirny A.A."/>
            <person name="Slot J.C."/>
            <person name="Stielow J.B."/>
            <person name="Sun H."/>
            <person name="Kurtzman C.P."/>
            <person name="Blackwell M."/>
            <person name="Grigoriev I.V."/>
            <person name="Jeffries T.W."/>
        </authorList>
    </citation>
    <scope>NUCLEOTIDE SEQUENCE [LARGE SCALE GENOMIC DNA]</scope>
    <source>
        <strain evidence="13">NRRL Y-2460</strain>
    </source>
</reference>
<gene>
    <name evidence="12" type="ORF">PACTADRAFT_50351</name>
</gene>
<dbReference type="OrthoDB" id="430354at2759"/>
<keyword evidence="6" id="KW-0735">Signal-anchor</keyword>
<evidence type="ECO:0000313" key="13">
    <source>
        <dbReference type="Proteomes" id="UP000094236"/>
    </source>
</evidence>
<feature type="compositionally biased region" description="Low complexity" evidence="10">
    <location>
        <begin position="219"/>
        <end position="238"/>
    </location>
</feature>
<feature type="compositionally biased region" description="Basic and acidic residues" evidence="10">
    <location>
        <begin position="1063"/>
        <end position="1098"/>
    </location>
</feature>
<dbReference type="GO" id="GO:0046354">
    <property type="term" value="P:mannan biosynthetic process"/>
    <property type="evidence" value="ECO:0007669"/>
    <property type="project" value="TreeGrafter"/>
</dbReference>
<keyword evidence="8" id="KW-0333">Golgi apparatus</keyword>
<feature type="compositionally biased region" description="Basic and acidic residues" evidence="10">
    <location>
        <begin position="527"/>
        <end position="540"/>
    </location>
</feature>
<keyword evidence="13" id="KW-1185">Reference proteome</keyword>
<evidence type="ECO:0000256" key="5">
    <source>
        <dbReference type="ARBA" id="ARBA00022692"/>
    </source>
</evidence>
<dbReference type="PANTHER" id="PTHR31646">
    <property type="entry name" value="ALPHA-1,2-MANNOSYLTRANSFERASE MNN2"/>
    <property type="match status" value="1"/>
</dbReference>
<feature type="transmembrane region" description="Helical" evidence="11">
    <location>
        <begin position="25"/>
        <end position="49"/>
    </location>
</feature>
<evidence type="ECO:0000313" key="12">
    <source>
        <dbReference type="EMBL" id="ODV95654.1"/>
    </source>
</evidence>
<comment type="subcellular location">
    <subcellularLocation>
        <location evidence="1">Golgi apparatus membrane</location>
        <topology evidence="1">Single-pass type II membrane protein</topology>
    </subcellularLocation>
</comment>
<name>A0A1E4TV87_PACTA</name>
<evidence type="ECO:0000256" key="7">
    <source>
        <dbReference type="ARBA" id="ARBA00022989"/>
    </source>
</evidence>
<dbReference type="AlphaFoldDB" id="A0A1E4TV87"/>
<feature type="region of interest" description="Disordered" evidence="10">
    <location>
        <begin position="1063"/>
        <end position="1142"/>
    </location>
</feature>
<keyword evidence="5 11" id="KW-0812">Transmembrane</keyword>
<dbReference type="STRING" id="669874.A0A1E4TV87"/>
<evidence type="ECO:0000256" key="1">
    <source>
        <dbReference type="ARBA" id="ARBA00004323"/>
    </source>
</evidence>
<evidence type="ECO:0000256" key="2">
    <source>
        <dbReference type="ARBA" id="ARBA00004922"/>
    </source>
</evidence>
<sequence>MVATTSFAKNALFRSGYSSKKIQKCLIITGLLVYFSIFIVSIDSFIPFLSLGQQSSNTVTRDEKNSDSQTEISGSLKKINLNNKIDVLKQNAANNEIEYKVMKAIDPNFSKDTDGVDIKYEDTLIKEELISPSSDTSSSLSNSYINHQNIMERINRYLGASSSSLSDSKKLDSSQKSSHDAVMDRINKYIDDASPKNNEYDEYAALNKGPVNEQEPTRQQAPHQAQAQASQVPVVAVPEKAVQKEANKENSETNANENTNAGSSSPAKAEANAAEAPAVAANNAGNANNAQLDSSSGSSSGSGSGSDASEANPIFVFDKGKIVKPETGEEQDAQDLVAAGIPPIAPPQSGDNDEDAGSVTVVSPEEANANPESKDAQVAQQPEAQQQKEEKPSNINAEQPAQQAPPAEPAKDVPVAKPAEQAEPAQQAQQAQDVQVPQKDTAKDSSADTVPAIGEQAGSAKEPAQADTKQSSEQQQQEPAKGDQAKAAAPAEAPADQSQQGGVAQEGASQQQQKEAQAPAAANDKAQQADKEIKEEKKPVVEQQQQESSGKSASEAKSNANANADPNAQVRDVDKIIEVEPAHSLYGPYERIINILYESTISTPPLRNYRETAKHVKAWIKDTTFTREYLDSLLEINDQSFYDLKEQHDKLKRTIQNENIPFGHADKMKVGSDGIVLVGGGKYNLLALISIQNIKSLGSQLPIEIFIGSEAEYDANFCNNILPKFGTGIQCTLLWEEFGPELISRLVISGFQYKTFALLVSRFQNILFLDSDNYPVTNPDLLFKSKAFMDNGLVFWPDCWYRTSAPSYYDIADIPIGRNRVRGPSAELPPDVTEFNYHDLEGALPDPTTETGMIMVNKLTHSKTLIMALYYNFNGPDYYYPIFTQGGAGQGDKETFISAAHVLKEPYYQVSKFFKFIGAWKHEEFDFNALAQFDVIDDYYNHEHNFKPGDEGFRDPKILFMHLSYPKLLPAQLINDVEYTFEGQPKRLYVNSTFELNYDFELKMNEFFNQFLCTKYDDSQDEYRVVEKDLGLKLNDIGCDKDLMDQYCEETFIPHVAYLKEHPELTTEQKEEREREKEKAESEKASGGSPKDDDKKEAVQQPEIELQAIAVQPEKKDGEAQEAAPPPPAPIENNQEVVAGNQ</sequence>
<proteinExistence type="inferred from homology"/>
<comment type="pathway">
    <text evidence="2">Protein modification; protein glycosylation.</text>
</comment>
<dbReference type="SUPFAM" id="SSF53448">
    <property type="entry name" value="Nucleotide-diphospho-sugar transferases"/>
    <property type="match status" value="1"/>
</dbReference>
<dbReference type="InterPro" id="IPR022751">
    <property type="entry name" value="Alpha_mannosyltransferase"/>
</dbReference>
<feature type="compositionally biased region" description="Low complexity" evidence="10">
    <location>
        <begin position="413"/>
        <end position="439"/>
    </location>
</feature>
<evidence type="ECO:0000256" key="4">
    <source>
        <dbReference type="ARBA" id="ARBA00022679"/>
    </source>
</evidence>